<comment type="caution">
    <text evidence="1">The sequence shown here is derived from an EMBL/GenBank/DDBJ whole genome shotgun (WGS) entry which is preliminary data.</text>
</comment>
<dbReference type="AlphaFoldDB" id="A0A5N6LZ94"/>
<evidence type="ECO:0000313" key="2">
    <source>
        <dbReference type="Proteomes" id="UP000326396"/>
    </source>
</evidence>
<proteinExistence type="predicted"/>
<organism evidence="1 2">
    <name type="scientific">Mikania micrantha</name>
    <name type="common">bitter vine</name>
    <dbReference type="NCBI Taxonomy" id="192012"/>
    <lineage>
        <taxon>Eukaryota</taxon>
        <taxon>Viridiplantae</taxon>
        <taxon>Streptophyta</taxon>
        <taxon>Embryophyta</taxon>
        <taxon>Tracheophyta</taxon>
        <taxon>Spermatophyta</taxon>
        <taxon>Magnoliopsida</taxon>
        <taxon>eudicotyledons</taxon>
        <taxon>Gunneridae</taxon>
        <taxon>Pentapetalae</taxon>
        <taxon>asterids</taxon>
        <taxon>campanulids</taxon>
        <taxon>Asterales</taxon>
        <taxon>Asteraceae</taxon>
        <taxon>Asteroideae</taxon>
        <taxon>Heliantheae alliance</taxon>
        <taxon>Eupatorieae</taxon>
        <taxon>Mikania</taxon>
    </lineage>
</organism>
<protein>
    <submittedName>
        <fullName evidence="1">Uncharacterized protein</fullName>
    </submittedName>
</protein>
<evidence type="ECO:0000313" key="1">
    <source>
        <dbReference type="EMBL" id="KAD3066947.1"/>
    </source>
</evidence>
<sequence>MADEHDTGEGSHAVELAQIREIVKEEVAKALQATIPTHMDGMQASLLDSIRQEFATLKASGDIERPSRKEVEVPTKDPVKRKLNQVELRTKVSKPIHE</sequence>
<gene>
    <name evidence="1" type="ORF">E3N88_34827</name>
</gene>
<accession>A0A5N6LZ94</accession>
<keyword evidence="2" id="KW-1185">Reference proteome</keyword>
<name>A0A5N6LZ94_9ASTR</name>
<dbReference type="EMBL" id="SZYD01000017">
    <property type="protein sequence ID" value="KAD3066947.1"/>
    <property type="molecule type" value="Genomic_DNA"/>
</dbReference>
<reference evidence="1 2" key="1">
    <citation type="submission" date="2019-05" db="EMBL/GenBank/DDBJ databases">
        <title>Mikania micrantha, genome provides insights into the molecular mechanism of rapid growth.</title>
        <authorList>
            <person name="Liu B."/>
        </authorList>
    </citation>
    <scope>NUCLEOTIDE SEQUENCE [LARGE SCALE GENOMIC DNA]</scope>
    <source>
        <strain evidence="1">NLD-2019</strain>
        <tissue evidence="1">Leaf</tissue>
    </source>
</reference>
<dbReference type="Proteomes" id="UP000326396">
    <property type="component" value="Linkage Group LG7"/>
</dbReference>